<dbReference type="PANTHER" id="PTHR33488">
    <property type="entry name" value="ZGC:162509"/>
    <property type="match status" value="1"/>
</dbReference>
<dbReference type="Proteomes" id="UP000663877">
    <property type="component" value="Unassembled WGS sequence"/>
</dbReference>
<accession>A0A814KB49</accession>
<evidence type="ECO:0000313" key="1">
    <source>
        <dbReference type="EMBL" id="CAF1047007.1"/>
    </source>
</evidence>
<evidence type="ECO:0000313" key="4">
    <source>
        <dbReference type="Proteomes" id="UP000663877"/>
    </source>
</evidence>
<comment type="caution">
    <text evidence="1">The sequence shown here is derived from an EMBL/GenBank/DDBJ whole genome shotgun (WGS) entry which is preliminary data.</text>
</comment>
<dbReference type="AlphaFoldDB" id="A0A814KB49"/>
<sequence>MTIPTADARTKQFLSIELDHEWEDLALDGTTVVNFLGLFMVSASRRDIILTPRAGYSIQFIQNTNSLHATLFQVASTMQMTFRDAHEDLVRTCLYMDQIPEHIKAALILIKTASNDLLKKLLPYTLRNVDYATSEASTISKPILLRFVQVGKLIDEVVAVLSSTLSGMVSNIDDYYFLSEIEVYAIDVQAKWYQLVELFIKFSDIAELIRKNTKQNFVNPVQQAQNGNGFNIEADRMAHMRTLIPSTITIDQLTHLLRMMADTYANISNEYMITQVAQIGPLLNLQTNSMRTTNHRDLFQKTVAQSVKVARLTLAQRTEFTKADIGRQKEYKDFLLDTVVAA</sequence>
<evidence type="ECO:0000313" key="3">
    <source>
        <dbReference type="Proteomes" id="UP000663832"/>
    </source>
</evidence>
<protein>
    <submittedName>
        <fullName evidence="1">Uncharacterized protein</fullName>
    </submittedName>
</protein>
<gene>
    <name evidence="1" type="ORF">BJG266_LOCUS18393</name>
    <name evidence="2" type="ORF">QVE165_LOCUS46801</name>
</gene>
<name>A0A814KB49_9BILA</name>
<reference evidence="1" key="1">
    <citation type="submission" date="2021-02" db="EMBL/GenBank/DDBJ databases">
        <authorList>
            <person name="Nowell W R."/>
        </authorList>
    </citation>
    <scope>NUCLEOTIDE SEQUENCE</scope>
</reference>
<evidence type="ECO:0000313" key="2">
    <source>
        <dbReference type="EMBL" id="CAF1547568.1"/>
    </source>
</evidence>
<dbReference type="Proteomes" id="UP000663832">
    <property type="component" value="Unassembled WGS sequence"/>
</dbReference>
<dbReference type="PANTHER" id="PTHR33488:SF2">
    <property type="entry name" value="EARLY ENDOSOME ANTIGEN 1-LIKE"/>
    <property type="match status" value="1"/>
</dbReference>
<organism evidence="1 4">
    <name type="scientific">Adineta steineri</name>
    <dbReference type="NCBI Taxonomy" id="433720"/>
    <lineage>
        <taxon>Eukaryota</taxon>
        <taxon>Metazoa</taxon>
        <taxon>Spiralia</taxon>
        <taxon>Gnathifera</taxon>
        <taxon>Rotifera</taxon>
        <taxon>Eurotatoria</taxon>
        <taxon>Bdelloidea</taxon>
        <taxon>Adinetida</taxon>
        <taxon>Adinetidae</taxon>
        <taxon>Adineta</taxon>
    </lineage>
</organism>
<dbReference type="OrthoDB" id="10293861at2759"/>
<proteinExistence type="predicted"/>
<dbReference type="EMBL" id="CAJNOI010000094">
    <property type="protein sequence ID" value="CAF1047007.1"/>
    <property type="molecule type" value="Genomic_DNA"/>
</dbReference>
<dbReference type="EMBL" id="CAJNOM010000710">
    <property type="protein sequence ID" value="CAF1547568.1"/>
    <property type="molecule type" value="Genomic_DNA"/>
</dbReference>
<keyword evidence="3" id="KW-1185">Reference proteome</keyword>